<evidence type="ECO:0000313" key="2">
    <source>
        <dbReference type="EMBL" id="GJT81818.1"/>
    </source>
</evidence>
<comment type="caution">
    <text evidence="2">The sequence shown here is derived from an EMBL/GenBank/DDBJ whole genome shotgun (WGS) entry which is preliminary data.</text>
</comment>
<dbReference type="EMBL" id="BQNB010019113">
    <property type="protein sequence ID" value="GJT81818.1"/>
    <property type="molecule type" value="Genomic_DNA"/>
</dbReference>
<gene>
    <name evidence="2" type="ORF">Tco_1056160</name>
</gene>
<reference evidence="2" key="2">
    <citation type="submission" date="2022-01" db="EMBL/GenBank/DDBJ databases">
        <authorList>
            <person name="Yamashiro T."/>
            <person name="Shiraishi A."/>
            <person name="Satake H."/>
            <person name="Nakayama K."/>
        </authorList>
    </citation>
    <scope>NUCLEOTIDE SEQUENCE</scope>
</reference>
<proteinExistence type="predicted"/>
<reference evidence="2" key="1">
    <citation type="journal article" date="2022" name="Int. J. Mol. Sci.">
        <title>Draft Genome of Tanacetum Coccineum: Genomic Comparison of Closely Related Tanacetum-Family Plants.</title>
        <authorList>
            <person name="Yamashiro T."/>
            <person name="Shiraishi A."/>
            <person name="Nakayama K."/>
            <person name="Satake H."/>
        </authorList>
    </citation>
    <scope>NUCLEOTIDE SEQUENCE</scope>
</reference>
<feature type="region of interest" description="Disordered" evidence="1">
    <location>
        <begin position="39"/>
        <end position="206"/>
    </location>
</feature>
<keyword evidence="3" id="KW-1185">Reference proteome</keyword>
<dbReference type="Proteomes" id="UP001151760">
    <property type="component" value="Unassembled WGS sequence"/>
</dbReference>
<sequence length="505" mass="55910">MSSENASSAVTYTSISFDLNGPSWGIPLVNVSELPEIDPYEEVAQQGPTPPLSPAYVPDPMELDEHVPVYFPEPEHPKYHVPSDDDIQVEDQPYTDDASPTAESPRYIADSDSMEKDTDEDSIDYPDEPMDDDEDPEEDPKEDPSEEHEPEDDDEDPGEDPNEEHEPEDKDTKEEEPSEGSDETEPFEEDETAVTPPPPRHHGERISVRPQTPMAASTQALIDAFVVGSPLFTLPPTSPAYDQAPLGHRAAMICMRDDIPEEDMPPQRKFILTAPPPGCDVAESFAAAARPPRGQYDFVDTFKAGQGLIRTPGHDAWIIARAADKAEDMGYVRALQASEHRMMTSIEELHDAQTDRRDIRLEIDGIIAQLETLETHMSRMEVAAPESLRDQELKALLACLNGSKKVESVFHISGCAIDNQVKLATCTLLGAALTWWNGHVRGNDVAAYTQHFQELALTCTKFLADETEKVDKYISGLPDNIHGNVMSARPKTLDDAIELANDLMD</sequence>
<evidence type="ECO:0000256" key="1">
    <source>
        <dbReference type="SAM" id="MobiDB-lite"/>
    </source>
</evidence>
<feature type="compositionally biased region" description="Basic and acidic residues" evidence="1">
    <location>
        <begin position="63"/>
        <end position="83"/>
    </location>
</feature>
<organism evidence="2 3">
    <name type="scientific">Tanacetum coccineum</name>
    <dbReference type="NCBI Taxonomy" id="301880"/>
    <lineage>
        <taxon>Eukaryota</taxon>
        <taxon>Viridiplantae</taxon>
        <taxon>Streptophyta</taxon>
        <taxon>Embryophyta</taxon>
        <taxon>Tracheophyta</taxon>
        <taxon>Spermatophyta</taxon>
        <taxon>Magnoliopsida</taxon>
        <taxon>eudicotyledons</taxon>
        <taxon>Gunneridae</taxon>
        <taxon>Pentapetalae</taxon>
        <taxon>asterids</taxon>
        <taxon>campanulids</taxon>
        <taxon>Asterales</taxon>
        <taxon>Asteraceae</taxon>
        <taxon>Asteroideae</taxon>
        <taxon>Anthemideae</taxon>
        <taxon>Anthemidinae</taxon>
        <taxon>Tanacetum</taxon>
    </lineage>
</organism>
<feature type="compositionally biased region" description="Acidic residues" evidence="1">
    <location>
        <begin position="176"/>
        <end position="192"/>
    </location>
</feature>
<name>A0ABQ5H444_9ASTR</name>
<evidence type="ECO:0000313" key="3">
    <source>
        <dbReference type="Proteomes" id="UP001151760"/>
    </source>
</evidence>
<accession>A0ABQ5H444</accession>
<protein>
    <submittedName>
        <fullName evidence="2">Uncharacterized protein</fullName>
    </submittedName>
</protein>
<feature type="compositionally biased region" description="Acidic residues" evidence="1">
    <location>
        <begin position="117"/>
        <end position="166"/>
    </location>
</feature>